<dbReference type="PANTHER" id="PTHR10000:SF8">
    <property type="entry name" value="HAD SUPERFAMILY HYDROLASE-LIKE, TYPE 3"/>
    <property type="match status" value="1"/>
</dbReference>
<dbReference type="SFLD" id="SFLDG01144">
    <property type="entry name" value="C2.B.4:_PGP_Like"/>
    <property type="match status" value="1"/>
</dbReference>
<proteinExistence type="predicted"/>
<organism evidence="1 2">
    <name type="scientific">Thermosipho ferrireducens</name>
    <dbReference type="NCBI Taxonomy" id="2571116"/>
    <lineage>
        <taxon>Bacteria</taxon>
        <taxon>Thermotogati</taxon>
        <taxon>Thermotogota</taxon>
        <taxon>Thermotogae</taxon>
        <taxon>Thermotogales</taxon>
        <taxon>Fervidobacteriaceae</taxon>
        <taxon>Thermosipho</taxon>
    </lineage>
</organism>
<dbReference type="SFLD" id="SFLDS00003">
    <property type="entry name" value="Haloacid_Dehalogenase"/>
    <property type="match status" value="1"/>
</dbReference>
<dbReference type="InterPro" id="IPR036412">
    <property type="entry name" value="HAD-like_sf"/>
</dbReference>
<dbReference type="PANTHER" id="PTHR10000">
    <property type="entry name" value="PHOSPHOSERINE PHOSPHATASE"/>
    <property type="match status" value="1"/>
</dbReference>
<sequence length="267" mass="30703">MVFVFDLDGTLLLKNYRISENMTGIINKLDRDGHVVIFASGRMLISVKKIILSHFKKEFPVIAYNGSIVWHPEKGIIFETGLDFDTSVKIIQFLREKKIHRQIYINDKLYSEEDNDEIKMYARHANVDYYLCEDLLELIKDEKRKATKILAIGEPDMLDKIKKDLTDFKLSVDIFKSMKNFLDIVPRGINKAVALKVMLEESGKENEKIIAFGDNHNDVPLFEVANVGVAVKNAVKELKEVADYVVPSNDEDGIYSFFVNFFPELID</sequence>
<dbReference type="Proteomes" id="UP000671862">
    <property type="component" value="Chromosome"/>
</dbReference>
<dbReference type="PROSITE" id="PS01228">
    <property type="entry name" value="COF_1"/>
    <property type="match status" value="1"/>
</dbReference>
<name>A0ABX7S5Y6_9BACT</name>
<dbReference type="RefSeq" id="WP_207565859.1">
    <property type="nucleotide sequence ID" value="NZ_CP071446.1"/>
</dbReference>
<evidence type="ECO:0000313" key="1">
    <source>
        <dbReference type="EMBL" id="QTA37135.1"/>
    </source>
</evidence>
<dbReference type="Gene3D" id="3.30.1240.10">
    <property type="match status" value="1"/>
</dbReference>
<evidence type="ECO:0000313" key="2">
    <source>
        <dbReference type="Proteomes" id="UP000671862"/>
    </source>
</evidence>
<dbReference type="NCBIfam" id="TIGR01484">
    <property type="entry name" value="HAD-SF-IIB"/>
    <property type="match status" value="1"/>
</dbReference>
<dbReference type="InterPro" id="IPR023214">
    <property type="entry name" value="HAD_sf"/>
</dbReference>
<dbReference type="Gene3D" id="3.40.50.1000">
    <property type="entry name" value="HAD superfamily/HAD-like"/>
    <property type="match status" value="1"/>
</dbReference>
<accession>A0ABX7S5Y6</accession>
<dbReference type="InterPro" id="IPR006379">
    <property type="entry name" value="HAD-SF_hydro_IIB"/>
</dbReference>
<reference evidence="1 2" key="1">
    <citation type="submission" date="2021-03" db="EMBL/GenBank/DDBJ databases">
        <title>Thermosipho ferrireducens sp.nov., an anaerobic thermophilic iron-reducing bacterium isolated from a deep-sea hydrothermal sulfide deposits.</title>
        <authorList>
            <person name="Zeng X."/>
            <person name="Chen Y."/>
            <person name="Shao Z."/>
        </authorList>
    </citation>
    <scope>NUCLEOTIDE SEQUENCE [LARGE SCALE GENOMIC DNA]</scope>
    <source>
        <strain evidence="1 2">JL129W03</strain>
    </source>
</reference>
<dbReference type="NCBIfam" id="TIGR00099">
    <property type="entry name" value="Cof-subfamily"/>
    <property type="match status" value="1"/>
</dbReference>
<dbReference type="Pfam" id="PF08282">
    <property type="entry name" value="Hydrolase_3"/>
    <property type="match status" value="1"/>
</dbReference>
<keyword evidence="2" id="KW-1185">Reference proteome</keyword>
<gene>
    <name evidence="1" type="ORF">JYK00_05115</name>
</gene>
<dbReference type="InterPro" id="IPR000150">
    <property type="entry name" value="Cof"/>
</dbReference>
<protein>
    <submittedName>
        <fullName evidence="1">HAD family phosphatase</fullName>
    </submittedName>
</protein>
<dbReference type="EMBL" id="CP071446">
    <property type="protein sequence ID" value="QTA37135.1"/>
    <property type="molecule type" value="Genomic_DNA"/>
</dbReference>
<dbReference type="SUPFAM" id="SSF56784">
    <property type="entry name" value="HAD-like"/>
    <property type="match status" value="1"/>
</dbReference>
<dbReference type="SFLD" id="SFLDG01140">
    <property type="entry name" value="C2.B:_Phosphomannomutase_and_P"/>
    <property type="match status" value="1"/>
</dbReference>
<dbReference type="CDD" id="cd07516">
    <property type="entry name" value="HAD_Pase"/>
    <property type="match status" value="1"/>
</dbReference>